<name>A0A0A9EQN4_ARUDO</name>
<evidence type="ECO:0000313" key="1">
    <source>
        <dbReference type="EMBL" id="JAE01319.1"/>
    </source>
</evidence>
<sequence>MRDPIFHPAVLVCHFNLLEHLQPIPFSGASTSSSRDLPI</sequence>
<dbReference type="EMBL" id="GBRH01196577">
    <property type="protein sequence ID" value="JAE01319.1"/>
    <property type="molecule type" value="Transcribed_RNA"/>
</dbReference>
<dbReference type="AlphaFoldDB" id="A0A0A9EQN4"/>
<protein>
    <submittedName>
        <fullName evidence="1">Uncharacterized protein</fullName>
    </submittedName>
</protein>
<organism evidence="1">
    <name type="scientific">Arundo donax</name>
    <name type="common">Giant reed</name>
    <name type="synonym">Donax arundinaceus</name>
    <dbReference type="NCBI Taxonomy" id="35708"/>
    <lineage>
        <taxon>Eukaryota</taxon>
        <taxon>Viridiplantae</taxon>
        <taxon>Streptophyta</taxon>
        <taxon>Embryophyta</taxon>
        <taxon>Tracheophyta</taxon>
        <taxon>Spermatophyta</taxon>
        <taxon>Magnoliopsida</taxon>
        <taxon>Liliopsida</taxon>
        <taxon>Poales</taxon>
        <taxon>Poaceae</taxon>
        <taxon>PACMAD clade</taxon>
        <taxon>Arundinoideae</taxon>
        <taxon>Arundineae</taxon>
        <taxon>Arundo</taxon>
    </lineage>
</organism>
<accession>A0A0A9EQN4</accession>
<proteinExistence type="predicted"/>
<reference evidence="1" key="2">
    <citation type="journal article" date="2015" name="Data Brief">
        <title>Shoot transcriptome of the giant reed, Arundo donax.</title>
        <authorList>
            <person name="Barrero R.A."/>
            <person name="Guerrero F.D."/>
            <person name="Moolhuijzen P."/>
            <person name="Goolsby J.A."/>
            <person name="Tidwell J."/>
            <person name="Bellgard S.E."/>
            <person name="Bellgard M.I."/>
        </authorList>
    </citation>
    <scope>NUCLEOTIDE SEQUENCE</scope>
    <source>
        <tissue evidence="1">Shoot tissue taken approximately 20 cm above the soil surface</tissue>
    </source>
</reference>
<reference evidence="1" key="1">
    <citation type="submission" date="2014-09" db="EMBL/GenBank/DDBJ databases">
        <authorList>
            <person name="Magalhaes I.L.F."/>
            <person name="Oliveira U."/>
            <person name="Santos F.R."/>
            <person name="Vidigal T.H.D.A."/>
            <person name="Brescovit A.D."/>
            <person name="Santos A.J."/>
        </authorList>
    </citation>
    <scope>NUCLEOTIDE SEQUENCE</scope>
    <source>
        <tissue evidence="1">Shoot tissue taken approximately 20 cm above the soil surface</tissue>
    </source>
</reference>